<sequence>MKHSGYRGTSRHYPTLQPPVGQWLFISHVVKLQGSGLRYQAISVGGEEYQMLREADADRLILSGRNIAIGNGWCDNAMFKTKNLDIAEFIYFDHSLSAQQVQAVYHQFPPAYG</sequence>
<accession>A0A7H4MP67</accession>
<protein>
    <submittedName>
        <fullName evidence="1">Uncharacterized protein</fullName>
    </submittedName>
</protein>
<evidence type="ECO:0000313" key="2">
    <source>
        <dbReference type="Proteomes" id="UP000254545"/>
    </source>
</evidence>
<dbReference type="AlphaFoldDB" id="A0A7H4MP67"/>
<dbReference type="Proteomes" id="UP000254545">
    <property type="component" value="Unassembled WGS sequence"/>
</dbReference>
<proteinExistence type="predicted"/>
<reference evidence="1 2" key="1">
    <citation type="submission" date="2018-06" db="EMBL/GenBank/DDBJ databases">
        <authorList>
            <consortium name="Pathogen Informatics"/>
            <person name="Doyle S."/>
        </authorList>
    </citation>
    <scope>NUCLEOTIDE SEQUENCE [LARGE SCALE GENOMIC DNA]</scope>
    <source>
        <strain evidence="1 2">NCTC9177</strain>
    </source>
</reference>
<dbReference type="EMBL" id="UGKR01000003">
    <property type="protein sequence ID" value="STS92117.1"/>
    <property type="molecule type" value="Genomic_DNA"/>
</dbReference>
<organism evidence="1 2">
    <name type="scientific">Klebsiella variicola</name>
    <dbReference type="NCBI Taxonomy" id="244366"/>
    <lineage>
        <taxon>Bacteria</taxon>
        <taxon>Pseudomonadati</taxon>
        <taxon>Pseudomonadota</taxon>
        <taxon>Gammaproteobacteria</taxon>
        <taxon>Enterobacterales</taxon>
        <taxon>Enterobacteriaceae</taxon>
        <taxon>Klebsiella/Raoultella group</taxon>
        <taxon>Klebsiella</taxon>
        <taxon>Klebsiella pneumoniae complex</taxon>
    </lineage>
</organism>
<evidence type="ECO:0000313" key="1">
    <source>
        <dbReference type="EMBL" id="STS92117.1"/>
    </source>
</evidence>
<name>A0A7H4MP67_KLEVA</name>
<gene>
    <name evidence="1" type="ORF">NCTC9177_06048</name>
</gene>
<comment type="caution">
    <text evidence="1">The sequence shown here is derived from an EMBL/GenBank/DDBJ whole genome shotgun (WGS) entry which is preliminary data.</text>
</comment>